<dbReference type="OrthoDB" id="3872513at2"/>
<gene>
    <name evidence="1" type="ORF">WN67_25310</name>
</gene>
<sequence length="65" mass="7054">MPALNLEFDDDQIEVVRSAARRAGTSMRTFCKVAVLDRAAGRQARIEAIVAEVAARSSGLQVHDL</sequence>
<dbReference type="AlphaFoldDB" id="A0A0M2JWB5"/>
<evidence type="ECO:0000313" key="1">
    <source>
        <dbReference type="EMBL" id="KKE99199.1"/>
    </source>
</evidence>
<accession>A0A0M2JWB5</accession>
<dbReference type="EMBL" id="LAUZ02000116">
    <property type="protein sequence ID" value="KKE99199.1"/>
    <property type="molecule type" value="Genomic_DNA"/>
</dbReference>
<proteinExistence type="predicted"/>
<comment type="caution">
    <text evidence="1">The sequence shown here is derived from an EMBL/GenBank/DDBJ whole genome shotgun (WGS) entry which is preliminary data.</text>
</comment>
<name>A0A0M2JWB5_9MYCO</name>
<dbReference type="Proteomes" id="UP000034150">
    <property type="component" value="Unassembled WGS sequence"/>
</dbReference>
<evidence type="ECO:0008006" key="3">
    <source>
        <dbReference type="Google" id="ProtNLM"/>
    </source>
</evidence>
<protein>
    <recommendedName>
        <fullName evidence="3">Antitoxin Phd</fullName>
    </recommendedName>
</protein>
<evidence type="ECO:0000313" key="2">
    <source>
        <dbReference type="Proteomes" id="UP000034150"/>
    </source>
</evidence>
<reference evidence="1 2" key="1">
    <citation type="journal article" date="2015" name="Genome Announc.">
        <title>Draft Genome Sequence of Mycobacterium obuense Strain UC1, Isolated from Patient Sputum.</title>
        <authorList>
            <person name="Greninger A.L."/>
            <person name="Cunningham G."/>
            <person name="Hsu E.D."/>
            <person name="Yu J.M."/>
            <person name="Chiu C.Y."/>
            <person name="Miller S."/>
        </authorList>
    </citation>
    <scope>NUCLEOTIDE SEQUENCE [LARGE SCALE GENOMIC DNA]</scope>
    <source>
        <strain evidence="1 2">UC1</strain>
    </source>
</reference>
<keyword evidence="2" id="KW-1185">Reference proteome</keyword>
<dbReference type="PATRIC" id="fig|1807.13.peg.5664"/>
<organism evidence="1 2">
    <name type="scientific">Mycolicibacterium obuense</name>
    <dbReference type="NCBI Taxonomy" id="1807"/>
    <lineage>
        <taxon>Bacteria</taxon>
        <taxon>Bacillati</taxon>
        <taxon>Actinomycetota</taxon>
        <taxon>Actinomycetes</taxon>
        <taxon>Mycobacteriales</taxon>
        <taxon>Mycobacteriaceae</taxon>
        <taxon>Mycolicibacterium</taxon>
    </lineage>
</organism>
<dbReference type="RefSeq" id="WP_046365823.1">
    <property type="nucleotide sequence ID" value="NZ_CALTXN010000061.1"/>
</dbReference>